<proteinExistence type="predicted"/>
<keyword evidence="4" id="KW-0378">Hydrolase</keyword>
<keyword evidence="1" id="KW-0677">Repeat</keyword>
<evidence type="ECO:0000256" key="2">
    <source>
        <dbReference type="SAM" id="MobiDB-lite"/>
    </source>
</evidence>
<organism evidence="4 5">
    <name type="scientific">Thermomonospora cellulosilytica</name>
    <dbReference type="NCBI Taxonomy" id="1411118"/>
    <lineage>
        <taxon>Bacteria</taxon>
        <taxon>Bacillati</taxon>
        <taxon>Actinomycetota</taxon>
        <taxon>Actinomycetes</taxon>
        <taxon>Streptosporangiales</taxon>
        <taxon>Thermomonosporaceae</taxon>
        <taxon>Thermomonospora</taxon>
    </lineage>
</organism>
<dbReference type="InterPro" id="IPR036628">
    <property type="entry name" value="Clp_N_dom_sf"/>
</dbReference>
<keyword evidence="4" id="KW-0067">ATP-binding</keyword>
<dbReference type="PROSITE" id="PS51903">
    <property type="entry name" value="CLP_R"/>
    <property type="match status" value="1"/>
</dbReference>
<dbReference type="AlphaFoldDB" id="A0A7W3MYI0"/>
<dbReference type="Pfam" id="PF02861">
    <property type="entry name" value="Clp_N"/>
    <property type="match status" value="1"/>
</dbReference>
<keyword evidence="4" id="KW-0645">Protease</keyword>
<comment type="caution">
    <text evidence="4">The sequence shown here is derived from an EMBL/GenBank/DDBJ whole genome shotgun (WGS) entry which is preliminary data.</text>
</comment>
<dbReference type="SUPFAM" id="SSF81923">
    <property type="entry name" value="Double Clp-N motif"/>
    <property type="match status" value="1"/>
</dbReference>
<dbReference type="EMBL" id="JACJII010000001">
    <property type="protein sequence ID" value="MBA9004240.1"/>
    <property type="molecule type" value="Genomic_DNA"/>
</dbReference>
<reference evidence="4 5" key="1">
    <citation type="submission" date="2020-08" db="EMBL/GenBank/DDBJ databases">
        <title>Sequencing the genomes of 1000 actinobacteria strains.</title>
        <authorList>
            <person name="Klenk H.-P."/>
        </authorList>
    </citation>
    <scope>NUCLEOTIDE SEQUENCE [LARGE SCALE GENOMIC DNA]</scope>
    <source>
        <strain evidence="4 5">DSM 45823</strain>
    </source>
</reference>
<evidence type="ECO:0000313" key="5">
    <source>
        <dbReference type="Proteomes" id="UP000539313"/>
    </source>
</evidence>
<evidence type="ECO:0000259" key="3">
    <source>
        <dbReference type="PROSITE" id="PS51903"/>
    </source>
</evidence>
<dbReference type="GO" id="GO:0005524">
    <property type="term" value="F:ATP binding"/>
    <property type="evidence" value="ECO:0007669"/>
    <property type="project" value="UniProtKB-KW"/>
</dbReference>
<dbReference type="RefSeq" id="WP_182705786.1">
    <property type="nucleotide sequence ID" value="NZ_JACJII010000001.1"/>
</dbReference>
<dbReference type="GO" id="GO:0006508">
    <property type="term" value="P:proteolysis"/>
    <property type="evidence" value="ECO:0007669"/>
    <property type="project" value="UniProtKB-KW"/>
</dbReference>
<feature type="region of interest" description="Disordered" evidence="2">
    <location>
        <begin position="60"/>
        <end position="85"/>
    </location>
</feature>
<evidence type="ECO:0000313" key="4">
    <source>
        <dbReference type="EMBL" id="MBA9004240.1"/>
    </source>
</evidence>
<accession>A0A7W3MYI0</accession>
<keyword evidence="4" id="KW-0547">Nucleotide-binding</keyword>
<sequence length="85" mass="9049">MDGPYTACARRVIESARAQARAWDHDEVETGHVLLALTSGSEQGIAGAMLQALSLAPEPLRQEVTSAGDRDRRGRPAAGPARRTP</sequence>
<dbReference type="GO" id="GO:0008233">
    <property type="term" value="F:peptidase activity"/>
    <property type="evidence" value="ECO:0007669"/>
    <property type="project" value="UniProtKB-KW"/>
</dbReference>
<feature type="compositionally biased region" description="Low complexity" evidence="2">
    <location>
        <begin position="76"/>
        <end position="85"/>
    </location>
</feature>
<dbReference type="Gene3D" id="1.10.1780.10">
    <property type="entry name" value="Clp, N-terminal domain"/>
    <property type="match status" value="1"/>
</dbReference>
<dbReference type="Proteomes" id="UP000539313">
    <property type="component" value="Unassembled WGS sequence"/>
</dbReference>
<dbReference type="InterPro" id="IPR004176">
    <property type="entry name" value="Clp_R_N"/>
</dbReference>
<name>A0A7W3MYI0_9ACTN</name>
<feature type="domain" description="Clp R" evidence="3">
    <location>
        <begin position="1"/>
        <end position="85"/>
    </location>
</feature>
<keyword evidence="5" id="KW-1185">Reference proteome</keyword>
<protein>
    <submittedName>
        <fullName evidence="4">ATP-dependent Clp protease ATP-binding subunit ClpA</fullName>
    </submittedName>
</protein>
<evidence type="ECO:0000256" key="1">
    <source>
        <dbReference type="PROSITE-ProRule" id="PRU01251"/>
    </source>
</evidence>
<gene>
    <name evidence="4" type="ORF">HNR21_003122</name>
</gene>